<reference evidence="7 8" key="1">
    <citation type="submission" date="2017-07" db="EMBL/GenBank/DDBJ databases">
        <title>Draft Genome Sequences of Select Purple Nonsulfur Bacteria.</title>
        <authorList>
            <person name="Lasarre B."/>
            <person name="Mckinlay J.B."/>
        </authorList>
    </citation>
    <scope>NUCLEOTIDE SEQUENCE [LARGE SCALE GENOMIC DNA]</scope>
    <source>
        <strain evidence="7 8">DSM 11907</strain>
    </source>
</reference>
<evidence type="ECO:0000256" key="1">
    <source>
        <dbReference type="ARBA" id="ARBA00004141"/>
    </source>
</evidence>
<keyword evidence="8" id="KW-1185">Reference proteome</keyword>
<protein>
    <recommendedName>
        <fullName evidence="6">O-antigen ligase-related domain-containing protein</fullName>
    </recommendedName>
</protein>
<comment type="caution">
    <text evidence="7">The sequence shown here is derived from an EMBL/GenBank/DDBJ whole genome shotgun (WGS) entry which is preliminary data.</text>
</comment>
<feature type="transmembrane region" description="Helical" evidence="5">
    <location>
        <begin position="293"/>
        <end position="310"/>
    </location>
</feature>
<feature type="transmembrane region" description="Helical" evidence="5">
    <location>
        <begin position="64"/>
        <end position="84"/>
    </location>
</feature>
<dbReference type="Proteomes" id="UP000248863">
    <property type="component" value="Unassembled WGS sequence"/>
</dbReference>
<evidence type="ECO:0000313" key="7">
    <source>
        <dbReference type="EMBL" id="RAI40340.1"/>
    </source>
</evidence>
<feature type="transmembrane region" description="Helical" evidence="5">
    <location>
        <begin position="116"/>
        <end position="133"/>
    </location>
</feature>
<evidence type="ECO:0000256" key="5">
    <source>
        <dbReference type="SAM" id="Phobius"/>
    </source>
</evidence>
<feature type="transmembrane region" description="Helical" evidence="5">
    <location>
        <begin position="253"/>
        <end position="273"/>
    </location>
</feature>
<evidence type="ECO:0000259" key="6">
    <source>
        <dbReference type="Pfam" id="PF04932"/>
    </source>
</evidence>
<dbReference type="AlphaFoldDB" id="A0A327KN71"/>
<dbReference type="PANTHER" id="PTHR37422:SF13">
    <property type="entry name" value="LIPOPOLYSACCHARIDE BIOSYNTHESIS PROTEIN PA4999-RELATED"/>
    <property type="match status" value="1"/>
</dbReference>
<sequence>MARLQSEVATGSGTSGVLEEPLSLFDRAPGKLLVVGGLFATAVAWCFIRSHYDDWGTDGLSDSAVPLPLRALVMLAMLVPALLLFGKESRLAWLAGLSASLGTVPLLPLLPFLRDYTHLVMIVWLIAVGPSMFRRVSIEGVPPFAAFLLVYVAICVVSTTANYVMFGNVWQLKVGVAYLILFGAFALLICAIAVAPGKAEMRFDNLLDGFVWGVAGQTLVALVAVPALFYVPFTIGNDTVYGIGYYDKYKSTFSGPVSLGMYFVMSVPLLLLWAHRRDALDLSARALARPRDVAGWVVLVYLQLMPWLMMATGSRTARVTFVLTLLMLLAIPRTRKGTVMMLPSTIAAYSVSFFYQSLPAAVYRFVSSDVDPSRDLSNRFFAVQDRTELAKETISTMVNAPHGLDMLGFGPGTGGYRLSGFPEPHNFLMNQWAETGVLGIIALTCFFVALIWGLLQHAPATRQWSCPAGLLLVTLLSFAPANLTYNPSYWGVSMSMVLIMSAAVVAFDQREPPPVGLK</sequence>
<dbReference type="RefSeq" id="WP_111356315.1">
    <property type="nucleotide sequence ID" value="NZ_NHSK01000041.1"/>
</dbReference>
<keyword evidence="3 5" id="KW-1133">Transmembrane helix</keyword>
<gene>
    <name evidence="7" type="ORF">CH338_06475</name>
</gene>
<feature type="transmembrane region" description="Helical" evidence="5">
    <location>
        <begin position="209"/>
        <end position="233"/>
    </location>
</feature>
<feature type="transmembrane region" description="Helical" evidence="5">
    <location>
        <begin position="145"/>
        <end position="164"/>
    </location>
</feature>
<evidence type="ECO:0000313" key="8">
    <source>
        <dbReference type="Proteomes" id="UP000248863"/>
    </source>
</evidence>
<dbReference type="GO" id="GO:0016020">
    <property type="term" value="C:membrane"/>
    <property type="evidence" value="ECO:0007669"/>
    <property type="project" value="UniProtKB-SubCell"/>
</dbReference>
<evidence type="ECO:0000256" key="3">
    <source>
        <dbReference type="ARBA" id="ARBA00022989"/>
    </source>
</evidence>
<dbReference type="EMBL" id="NPEU01000043">
    <property type="protein sequence ID" value="RAI40340.1"/>
    <property type="molecule type" value="Genomic_DNA"/>
</dbReference>
<dbReference type="InterPro" id="IPR051533">
    <property type="entry name" value="WaaL-like"/>
</dbReference>
<feature type="transmembrane region" description="Helical" evidence="5">
    <location>
        <begin position="436"/>
        <end position="455"/>
    </location>
</feature>
<dbReference type="PANTHER" id="PTHR37422">
    <property type="entry name" value="TEICHURONIC ACID BIOSYNTHESIS PROTEIN TUAE"/>
    <property type="match status" value="1"/>
</dbReference>
<dbReference type="InterPro" id="IPR007016">
    <property type="entry name" value="O-antigen_ligase-rel_domated"/>
</dbReference>
<feature type="transmembrane region" description="Helical" evidence="5">
    <location>
        <begin position="176"/>
        <end position="197"/>
    </location>
</feature>
<keyword evidence="4 5" id="KW-0472">Membrane</keyword>
<proteinExistence type="predicted"/>
<feature type="domain" description="O-antigen ligase-related" evidence="6">
    <location>
        <begin position="304"/>
        <end position="443"/>
    </location>
</feature>
<organism evidence="7 8">
    <name type="scientific">Rhodoplanes elegans</name>
    <dbReference type="NCBI Taxonomy" id="29408"/>
    <lineage>
        <taxon>Bacteria</taxon>
        <taxon>Pseudomonadati</taxon>
        <taxon>Pseudomonadota</taxon>
        <taxon>Alphaproteobacteria</taxon>
        <taxon>Hyphomicrobiales</taxon>
        <taxon>Nitrobacteraceae</taxon>
        <taxon>Rhodoplanes</taxon>
    </lineage>
</organism>
<accession>A0A327KN71</accession>
<dbReference type="Pfam" id="PF04932">
    <property type="entry name" value="Wzy_C"/>
    <property type="match status" value="1"/>
</dbReference>
<feature type="transmembrane region" description="Helical" evidence="5">
    <location>
        <begin position="32"/>
        <end position="52"/>
    </location>
</feature>
<feature type="transmembrane region" description="Helical" evidence="5">
    <location>
        <begin position="464"/>
        <end position="483"/>
    </location>
</feature>
<name>A0A327KN71_9BRAD</name>
<feature type="transmembrane region" description="Helical" evidence="5">
    <location>
        <begin position="91"/>
        <end position="110"/>
    </location>
</feature>
<feature type="transmembrane region" description="Helical" evidence="5">
    <location>
        <begin position="316"/>
        <end position="334"/>
    </location>
</feature>
<evidence type="ECO:0000256" key="2">
    <source>
        <dbReference type="ARBA" id="ARBA00022692"/>
    </source>
</evidence>
<keyword evidence="2 5" id="KW-0812">Transmembrane</keyword>
<comment type="subcellular location">
    <subcellularLocation>
        <location evidence="1">Membrane</location>
        <topology evidence="1">Multi-pass membrane protein</topology>
    </subcellularLocation>
</comment>
<dbReference type="OrthoDB" id="8255470at2"/>
<evidence type="ECO:0000256" key="4">
    <source>
        <dbReference type="ARBA" id="ARBA00023136"/>
    </source>
</evidence>